<reference evidence="1 2" key="1">
    <citation type="submission" date="2016-11" db="EMBL/GenBank/DDBJ databases">
        <authorList>
            <person name="Jaros S."/>
            <person name="Januszkiewicz K."/>
            <person name="Wedrychowicz H."/>
        </authorList>
    </citation>
    <scope>NUCLEOTIDE SEQUENCE [LARGE SCALE GENOMIC DNA]</scope>
    <source>
        <strain evidence="1 2">DSM 10502</strain>
    </source>
</reference>
<sequence length="52" mass="5954">MKKWLIVFFLLAAWPFNFAEWKSISEQITIEAEIVTAHGVGCTFAKHAVLLF</sequence>
<name>A0A1M4YWR5_9FIRM</name>
<evidence type="ECO:0000313" key="1">
    <source>
        <dbReference type="EMBL" id="SHF10241.1"/>
    </source>
</evidence>
<dbReference type="Proteomes" id="UP000184404">
    <property type="component" value="Unassembled WGS sequence"/>
</dbReference>
<protein>
    <submittedName>
        <fullName evidence="1">Uncharacterized protein</fullName>
    </submittedName>
</protein>
<gene>
    <name evidence="1" type="ORF">SAMN02745190_01836</name>
</gene>
<dbReference type="EMBL" id="FQUG01000007">
    <property type="protein sequence ID" value="SHF10241.1"/>
    <property type="molecule type" value="Genomic_DNA"/>
</dbReference>
<dbReference type="AlphaFoldDB" id="A0A1M4YWR5"/>
<dbReference type="RefSeq" id="WP_159430502.1">
    <property type="nucleotide sequence ID" value="NZ_FQUG01000007.1"/>
</dbReference>
<accession>A0A1M4YWR5</accession>
<evidence type="ECO:0000313" key="2">
    <source>
        <dbReference type="Proteomes" id="UP000184404"/>
    </source>
</evidence>
<organism evidence="1 2">
    <name type="scientific">Schwartzia succinivorans DSM 10502</name>
    <dbReference type="NCBI Taxonomy" id="1123243"/>
    <lineage>
        <taxon>Bacteria</taxon>
        <taxon>Bacillati</taxon>
        <taxon>Bacillota</taxon>
        <taxon>Negativicutes</taxon>
        <taxon>Selenomonadales</taxon>
        <taxon>Selenomonadaceae</taxon>
        <taxon>Schwartzia</taxon>
    </lineage>
</organism>
<keyword evidence="2" id="KW-1185">Reference proteome</keyword>
<proteinExistence type="predicted"/>